<dbReference type="GO" id="GO:0000160">
    <property type="term" value="P:phosphorelay signal transduction system"/>
    <property type="evidence" value="ECO:0007669"/>
    <property type="project" value="UniProtKB-KW"/>
</dbReference>
<keyword evidence="3" id="KW-0902">Two-component regulatory system</keyword>
<dbReference type="InterPro" id="IPR001789">
    <property type="entry name" value="Sig_transdc_resp-reg_receiver"/>
</dbReference>
<keyword evidence="4" id="KW-0805">Transcription regulation</keyword>
<evidence type="ECO:0000256" key="8">
    <source>
        <dbReference type="PROSITE-ProRule" id="PRU00169"/>
    </source>
</evidence>
<dbReference type="PROSITE" id="PS51017">
    <property type="entry name" value="CCT"/>
    <property type="match status" value="1"/>
</dbReference>
<dbReference type="PANTHER" id="PTHR43874:SF1">
    <property type="entry name" value="TWO-COMPONENT RESPONSE REGULATOR-LIKE APRR1"/>
    <property type="match status" value="1"/>
</dbReference>
<dbReference type="AlphaFoldDB" id="A0A0S1LGJ8"/>
<evidence type="ECO:0000256" key="9">
    <source>
        <dbReference type="PROSITE-ProRule" id="PRU00357"/>
    </source>
</evidence>
<organism evidence="13">
    <name type="scientific">Betula platyphylla</name>
    <name type="common">Asian white birch</name>
    <dbReference type="NCBI Taxonomy" id="78630"/>
    <lineage>
        <taxon>Eukaryota</taxon>
        <taxon>Viridiplantae</taxon>
        <taxon>Streptophyta</taxon>
        <taxon>Embryophyta</taxon>
        <taxon>Tracheophyta</taxon>
        <taxon>Spermatophyta</taxon>
        <taxon>Magnoliopsida</taxon>
        <taxon>eudicotyledons</taxon>
        <taxon>Gunneridae</taxon>
        <taxon>Pentapetalae</taxon>
        <taxon>rosids</taxon>
        <taxon>fabids</taxon>
        <taxon>Fagales</taxon>
        <taxon>Betulaceae</taxon>
        <taxon>Betula</taxon>
    </lineage>
</organism>
<dbReference type="GO" id="GO:0005634">
    <property type="term" value="C:nucleus"/>
    <property type="evidence" value="ECO:0007669"/>
    <property type="project" value="UniProtKB-SubCell"/>
</dbReference>
<evidence type="ECO:0000256" key="10">
    <source>
        <dbReference type="SAM" id="MobiDB-lite"/>
    </source>
</evidence>
<evidence type="ECO:0000256" key="5">
    <source>
        <dbReference type="ARBA" id="ARBA00023108"/>
    </source>
</evidence>
<comment type="subcellular location">
    <subcellularLocation>
        <location evidence="1 9">Nucleus</location>
    </subcellularLocation>
</comment>
<protein>
    <submittedName>
        <fullName evidence="13">TOC1</fullName>
    </submittedName>
</protein>
<sequence>MESKELNLNKDNGVGNNSKGGDGFIDRSKVRILLCDNDDKSLEEVLTLLLKCSYQVTPVRSVRQVIDALNAEGANIDLILAELDLPLAKGMKMLKYINRDIELRRIPVIMMSAQDEVSVVVKCLRLGAADYLVKPLRTNELLNLWTHMWRRRHMLGLAEKNILNYEFDLVASDPSDANTNSTTLFSDDTDEKSRRSTNPEMGLSNHQEDESAAIEPPQIDLVEYRPDIPGISDRRTGQLSFGPKTSELKIGEYSAFFTYVKSSTVKNNFQGVVNADDNAAQNLRMGEKHQECSEQVVTDLQILENGEAGESYSQGDDFPSSNSIPDSLSMERSCTPIASVELQQQRDFKDEKFSQVISHPRNQHQLDVSGLPAQAGFPYCISGVVNQVMMLSAAQLYQKNLHELQNHASKAMFSQYHHLPQCPPHINGIASFPYYPVNICLPPGQMSHSWPSVGSSSSPEVSLNKMDRREAALIKFRQKRKERCFDKKIRYVNRKQLAERRPRLRGQFVRKVNGVNVDLNGQPTSADSDEDDGEDEEKHA</sequence>
<dbReference type="GO" id="GO:0009736">
    <property type="term" value="P:cytokinin-activated signaling pathway"/>
    <property type="evidence" value="ECO:0007669"/>
    <property type="project" value="InterPro"/>
</dbReference>
<evidence type="ECO:0000256" key="7">
    <source>
        <dbReference type="ARBA" id="ARBA00023242"/>
    </source>
</evidence>
<feature type="compositionally biased region" description="Acidic residues" evidence="10">
    <location>
        <begin position="527"/>
        <end position="540"/>
    </location>
</feature>
<proteinExistence type="evidence at transcript level"/>
<feature type="region of interest" description="Disordered" evidence="10">
    <location>
        <begin position="309"/>
        <end position="329"/>
    </location>
</feature>
<dbReference type="Pfam" id="PF06203">
    <property type="entry name" value="CCT"/>
    <property type="match status" value="1"/>
</dbReference>
<feature type="domain" description="CCT" evidence="12">
    <location>
        <begin position="469"/>
        <end position="511"/>
    </location>
</feature>
<dbReference type="InterPro" id="IPR010402">
    <property type="entry name" value="CCT_domain"/>
</dbReference>
<dbReference type="PANTHER" id="PTHR43874">
    <property type="entry name" value="TWO-COMPONENT RESPONSE REGULATOR"/>
    <property type="match status" value="1"/>
</dbReference>
<evidence type="ECO:0000259" key="12">
    <source>
        <dbReference type="PROSITE" id="PS51017"/>
    </source>
</evidence>
<dbReference type="EMBL" id="KR813317">
    <property type="protein sequence ID" value="ALL25876.1"/>
    <property type="molecule type" value="mRNA"/>
</dbReference>
<reference evidence="13" key="1">
    <citation type="submission" date="2015-05" db="EMBL/GenBank/DDBJ databases">
        <title>Analysis of Bioinformatics and the expression of Circadian gene BpLHY, BpTOC1, BpGI gene in birch.</title>
        <authorList>
            <person name="Sun F."/>
            <person name="Zeng F."/>
            <person name="Zhan Y."/>
        </authorList>
    </citation>
    <scope>NUCLEOTIDE SEQUENCE</scope>
</reference>
<evidence type="ECO:0000259" key="11">
    <source>
        <dbReference type="PROSITE" id="PS50110"/>
    </source>
</evidence>
<keyword evidence="7 9" id="KW-0539">Nucleus</keyword>
<feature type="domain" description="Response regulatory" evidence="11">
    <location>
        <begin position="31"/>
        <end position="149"/>
    </location>
</feature>
<evidence type="ECO:0000256" key="2">
    <source>
        <dbReference type="ARBA" id="ARBA00010330"/>
    </source>
</evidence>
<feature type="region of interest" description="Disordered" evidence="10">
    <location>
        <begin position="178"/>
        <end position="213"/>
    </location>
</feature>
<evidence type="ECO:0000313" key="13">
    <source>
        <dbReference type="EMBL" id="ALL25876.1"/>
    </source>
</evidence>
<evidence type="ECO:0000256" key="6">
    <source>
        <dbReference type="ARBA" id="ARBA00023163"/>
    </source>
</evidence>
<dbReference type="PROSITE" id="PS50110">
    <property type="entry name" value="RESPONSE_REGULATORY"/>
    <property type="match status" value="1"/>
</dbReference>
<keyword evidence="6" id="KW-0804">Transcription</keyword>
<evidence type="ECO:0000256" key="1">
    <source>
        <dbReference type="ARBA" id="ARBA00004123"/>
    </source>
</evidence>
<dbReference type="SMART" id="SM00448">
    <property type="entry name" value="REC"/>
    <property type="match status" value="1"/>
</dbReference>
<dbReference type="Pfam" id="PF00072">
    <property type="entry name" value="Response_reg"/>
    <property type="match status" value="1"/>
</dbReference>
<feature type="compositionally biased region" description="Polar residues" evidence="10">
    <location>
        <begin position="311"/>
        <end position="329"/>
    </location>
</feature>
<feature type="region of interest" description="Disordered" evidence="10">
    <location>
        <begin position="515"/>
        <end position="540"/>
    </location>
</feature>
<name>A0A0S1LGJ8_BETPL</name>
<accession>A0A0S1LGJ8</accession>
<evidence type="ECO:0000256" key="3">
    <source>
        <dbReference type="ARBA" id="ARBA00023012"/>
    </source>
</evidence>
<comment type="caution">
    <text evidence="8">Lacks conserved residue(s) required for the propagation of feature annotation.</text>
</comment>
<dbReference type="Gene3D" id="3.40.50.2300">
    <property type="match status" value="1"/>
</dbReference>
<dbReference type="InterPro" id="IPR011006">
    <property type="entry name" value="CheY-like_superfamily"/>
</dbReference>
<dbReference type="SUPFAM" id="SSF52172">
    <property type="entry name" value="CheY-like"/>
    <property type="match status" value="1"/>
</dbReference>
<comment type="similarity">
    <text evidence="2">Belongs to the ARR-like family.</text>
</comment>
<evidence type="ECO:0000256" key="4">
    <source>
        <dbReference type="ARBA" id="ARBA00023015"/>
    </source>
</evidence>
<dbReference type="InterPro" id="IPR045279">
    <property type="entry name" value="ARR-like"/>
</dbReference>
<keyword evidence="5" id="KW-0090">Biological rhythms</keyword>
<dbReference type="GO" id="GO:0048511">
    <property type="term" value="P:rhythmic process"/>
    <property type="evidence" value="ECO:0007669"/>
    <property type="project" value="UniProtKB-KW"/>
</dbReference>